<gene>
    <name evidence="2" type="ORF">LX16_1601</name>
</gene>
<name>A0A562VDD8_9ACTN</name>
<dbReference type="Pfam" id="PF00903">
    <property type="entry name" value="Glyoxalase"/>
    <property type="match status" value="1"/>
</dbReference>
<feature type="domain" description="VOC" evidence="1">
    <location>
        <begin position="4"/>
        <end position="127"/>
    </location>
</feature>
<reference evidence="2 3" key="1">
    <citation type="journal article" date="2013" name="Stand. Genomic Sci.">
        <title>Genomic Encyclopedia of Type Strains, Phase I: The one thousand microbial genomes (KMG-I) project.</title>
        <authorList>
            <person name="Kyrpides N.C."/>
            <person name="Woyke T."/>
            <person name="Eisen J.A."/>
            <person name="Garrity G."/>
            <person name="Lilburn T.G."/>
            <person name="Beck B.J."/>
            <person name="Whitman W.B."/>
            <person name="Hugenholtz P."/>
            <person name="Klenk H.P."/>
        </authorList>
    </citation>
    <scope>NUCLEOTIDE SEQUENCE [LARGE SCALE GENOMIC DNA]</scope>
    <source>
        <strain evidence="2 3">DSM 45044</strain>
    </source>
</reference>
<dbReference type="EMBL" id="VLLL01000005">
    <property type="protein sequence ID" value="TWJ15882.1"/>
    <property type="molecule type" value="Genomic_DNA"/>
</dbReference>
<dbReference type="PANTHER" id="PTHR36503">
    <property type="entry name" value="BLR2520 PROTEIN"/>
    <property type="match status" value="1"/>
</dbReference>
<dbReference type="Gene3D" id="3.10.180.10">
    <property type="entry name" value="2,3-Dihydroxybiphenyl 1,2-Dioxygenase, domain 1"/>
    <property type="match status" value="1"/>
</dbReference>
<accession>A0A562VDD8</accession>
<evidence type="ECO:0000313" key="2">
    <source>
        <dbReference type="EMBL" id="TWJ15882.1"/>
    </source>
</evidence>
<evidence type="ECO:0000259" key="1">
    <source>
        <dbReference type="PROSITE" id="PS51819"/>
    </source>
</evidence>
<dbReference type="PROSITE" id="PS51819">
    <property type="entry name" value="VOC"/>
    <property type="match status" value="1"/>
</dbReference>
<dbReference type="OrthoDB" id="9798430at2"/>
<evidence type="ECO:0000313" key="3">
    <source>
        <dbReference type="Proteomes" id="UP000321617"/>
    </source>
</evidence>
<keyword evidence="3" id="KW-1185">Reference proteome</keyword>
<dbReference type="InterPro" id="IPR029068">
    <property type="entry name" value="Glyas_Bleomycin-R_OHBP_Dase"/>
</dbReference>
<protein>
    <submittedName>
        <fullName evidence="2">Putative glyoxalase superfamily protein PhnB</fullName>
    </submittedName>
</protein>
<dbReference type="PANTHER" id="PTHR36503:SF3">
    <property type="entry name" value="BLR0126 PROTEIN"/>
    <property type="match status" value="1"/>
</dbReference>
<dbReference type="AlphaFoldDB" id="A0A562VDD8"/>
<dbReference type="Proteomes" id="UP000321617">
    <property type="component" value="Unassembled WGS sequence"/>
</dbReference>
<dbReference type="SUPFAM" id="SSF54593">
    <property type="entry name" value="Glyoxalase/Bleomycin resistance protein/Dihydroxybiphenyl dioxygenase"/>
    <property type="match status" value="1"/>
</dbReference>
<dbReference type="InterPro" id="IPR037523">
    <property type="entry name" value="VOC_core"/>
</dbReference>
<sequence length="129" mass="14051">MPARLTVIEIITADLAASLSFYRRLGLDIPEVEDDAEHVETDAGGVRLSWDSVELIERINPRYVRPAGGPRVSLAFECADAAEVDRLYGELVAAGGRGEMAPFDAEWGPRYAVLFDPDGNGVDLYSPAR</sequence>
<proteinExistence type="predicted"/>
<organism evidence="2 3">
    <name type="scientific">Stackebrandtia albiflava</name>
    <dbReference type="NCBI Taxonomy" id="406432"/>
    <lineage>
        <taxon>Bacteria</taxon>
        <taxon>Bacillati</taxon>
        <taxon>Actinomycetota</taxon>
        <taxon>Actinomycetes</taxon>
        <taxon>Glycomycetales</taxon>
        <taxon>Glycomycetaceae</taxon>
        <taxon>Stackebrandtia</taxon>
    </lineage>
</organism>
<dbReference type="InterPro" id="IPR004360">
    <property type="entry name" value="Glyas_Fos-R_dOase_dom"/>
</dbReference>
<dbReference type="RefSeq" id="WP_147135306.1">
    <property type="nucleotide sequence ID" value="NZ_BAABIJ010000001.1"/>
</dbReference>
<comment type="caution">
    <text evidence="2">The sequence shown here is derived from an EMBL/GenBank/DDBJ whole genome shotgun (WGS) entry which is preliminary data.</text>
</comment>